<dbReference type="Proteomes" id="UP000823633">
    <property type="component" value="Unassembled WGS sequence"/>
</dbReference>
<feature type="compositionally biased region" description="Polar residues" evidence="1">
    <location>
        <begin position="189"/>
        <end position="199"/>
    </location>
</feature>
<protein>
    <submittedName>
        <fullName evidence="3">Uncharacterized protein</fullName>
    </submittedName>
</protein>
<keyword evidence="2" id="KW-0732">Signal</keyword>
<evidence type="ECO:0000256" key="1">
    <source>
        <dbReference type="SAM" id="MobiDB-lite"/>
    </source>
</evidence>
<feature type="signal peptide" evidence="2">
    <location>
        <begin position="1"/>
        <end position="20"/>
    </location>
</feature>
<evidence type="ECO:0000313" key="3">
    <source>
        <dbReference type="EMBL" id="MBO8444069.1"/>
    </source>
</evidence>
<proteinExistence type="predicted"/>
<gene>
    <name evidence="3" type="ORF">IAC42_10010</name>
</gene>
<feature type="chain" id="PRO_5038780098" evidence="2">
    <location>
        <begin position="21"/>
        <end position="364"/>
    </location>
</feature>
<comment type="caution">
    <text evidence="3">The sequence shown here is derived from an EMBL/GenBank/DDBJ whole genome shotgun (WGS) entry which is preliminary data.</text>
</comment>
<accession>A0A9D9EFI3</accession>
<feature type="region of interest" description="Disordered" evidence="1">
    <location>
        <begin position="189"/>
        <end position="233"/>
    </location>
</feature>
<reference evidence="3" key="2">
    <citation type="journal article" date="2021" name="PeerJ">
        <title>Extensive microbial diversity within the chicken gut microbiome revealed by metagenomics and culture.</title>
        <authorList>
            <person name="Gilroy R."/>
            <person name="Ravi A."/>
            <person name="Getino M."/>
            <person name="Pursley I."/>
            <person name="Horton D.L."/>
            <person name="Alikhan N.F."/>
            <person name="Baker D."/>
            <person name="Gharbi K."/>
            <person name="Hall N."/>
            <person name="Watson M."/>
            <person name="Adriaenssens E.M."/>
            <person name="Foster-Nyarko E."/>
            <person name="Jarju S."/>
            <person name="Secka A."/>
            <person name="Antonio M."/>
            <person name="Oren A."/>
            <person name="Chaudhuri R.R."/>
            <person name="La Ragione R."/>
            <person name="Hildebrand F."/>
            <person name="Pallen M.J."/>
        </authorList>
    </citation>
    <scope>NUCLEOTIDE SEQUENCE</scope>
    <source>
        <strain evidence="3">11167</strain>
    </source>
</reference>
<name>A0A9D9EFI3_9SPIR</name>
<dbReference type="AlphaFoldDB" id="A0A9D9EFI3"/>
<evidence type="ECO:0000256" key="2">
    <source>
        <dbReference type="SAM" id="SignalP"/>
    </source>
</evidence>
<feature type="compositionally biased region" description="Low complexity" evidence="1">
    <location>
        <begin position="201"/>
        <end position="232"/>
    </location>
</feature>
<evidence type="ECO:0000313" key="4">
    <source>
        <dbReference type="Proteomes" id="UP000823633"/>
    </source>
</evidence>
<reference evidence="3" key="1">
    <citation type="submission" date="2020-10" db="EMBL/GenBank/DDBJ databases">
        <authorList>
            <person name="Gilroy R."/>
        </authorList>
    </citation>
    <scope>NUCLEOTIDE SEQUENCE</scope>
    <source>
        <strain evidence="3">11167</strain>
    </source>
</reference>
<organism evidence="3 4">
    <name type="scientific">Candidatus Aphodenecus pullistercoris</name>
    <dbReference type="NCBI Taxonomy" id="2840669"/>
    <lineage>
        <taxon>Bacteria</taxon>
        <taxon>Pseudomonadati</taxon>
        <taxon>Spirochaetota</taxon>
        <taxon>Spirochaetia</taxon>
        <taxon>Spirochaetales</taxon>
        <taxon>Candidatus Aphodenecus</taxon>
    </lineage>
</organism>
<sequence length="364" mass="38027">MRKILCQLLVLVLATAGIFASDGLMMTAGDLDSVGIYAPDGSPLDPREASVSEGCVIITEGTRTVFSSPFGEMDLGRDSIVAITGYNLETPSIYILDGEVGLNLPEDVAGLTVYTTSASYTLSGKGEYIFFYTADSDMAINNSDFPISVYDGLRKTESTISGHHYSDMMVNLLDQPFSNAGSIETTVPAQAGEATTPSQPTAPADTDEATTASQTTSTQEPSETTSEPSAPAQEPVIVSGTHSFRDLAFSYSISTGGEASMSWPTKAISADELDSFLSPLAAKYGIGYSIGEGIVNFSFAAGASQADAQAAANIMTDLLDDWLATILVPAAPSFSSQDDVPTSSTFGPGAPTITVTVREDAKKN</sequence>
<dbReference type="EMBL" id="JADIMU010000070">
    <property type="protein sequence ID" value="MBO8444069.1"/>
    <property type="molecule type" value="Genomic_DNA"/>
</dbReference>